<accession>A0A848CLG9</accession>
<reference evidence="2 3" key="1">
    <citation type="submission" date="2020-04" db="EMBL/GenBank/DDBJ databases">
        <authorList>
            <person name="Hitch T.C.A."/>
            <person name="Wylensek D."/>
            <person name="Clavel T."/>
        </authorList>
    </citation>
    <scope>NUCLEOTIDE SEQUENCE [LARGE SCALE GENOMIC DNA]</scope>
    <source>
        <strain evidence="2 3">PG-251-APC-1</strain>
    </source>
</reference>
<organism evidence="2 3">
    <name type="scientific">Desulfovibrio piger</name>
    <dbReference type="NCBI Taxonomy" id="901"/>
    <lineage>
        <taxon>Bacteria</taxon>
        <taxon>Pseudomonadati</taxon>
        <taxon>Thermodesulfobacteriota</taxon>
        <taxon>Desulfovibrionia</taxon>
        <taxon>Desulfovibrionales</taxon>
        <taxon>Desulfovibrionaceae</taxon>
        <taxon>Desulfovibrio</taxon>
    </lineage>
</organism>
<dbReference type="AlphaFoldDB" id="A0A848CLG9"/>
<comment type="caution">
    <text evidence="2">The sequence shown here is derived from an EMBL/GenBank/DDBJ whole genome shotgun (WGS) entry which is preliminary data.</text>
</comment>
<dbReference type="EMBL" id="JABAFY010000089">
    <property type="protein sequence ID" value="NME53237.1"/>
    <property type="molecule type" value="Genomic_DNA"/>
</dbReference>
<dbReference type="RefSeq" id="WP_168936514.1">
    <property type="nucleotide sequence ID" value="NZ_JABAFY010000089.1"/>
</dbReference>
<sequence length="543" mass="59960">MKKFWLSPCCVLGLLLCAGTSHAAFWQVIHDTPVRAEPDTGSKVLDMARKGWIVKNDVTQRNSGLQWLKVWELERHAGEGMAYAHLIYQTPGEPVYISAADAVEVADENGTPMKKDKVASATDAATARGVSVNPLPAPKAADLACNGAVDEAALKTALESWIQKCNAVISSYEGMDTDKAAEELLAWTNHGIEGSSLEDVINDVESVENTVRSLLERWLETQYRGSMTVLSADDRKILDVLATYGLKTEITEGCPFLMADLTTLRKRISFNPPVAAYTAYIALLETQPQILFSDGGCRHSVKEMGTWAVQWEQYLKTVHADSFYFIKGNERYLEFATYILFSDLPNTPAFPEYNQGKMDDAWMQDLERVAAENPGTKTAGLITEFLEKVKANGNKLAPSTQKALSGKLNKLLVPKSTAASRPSAAEEKLLGKHMFSLQWIEGPMGEATVSRTENGGMRINAKQEHNGDYVTLNGDVCVLDGKTFLVKGDMATRVSFIAGGMRCARTGEFVFEVKGNRKYWRLQQMLNPCESVTDYVDVYFKGI</sequence>
<evidence type="ECO:0000256" key="1">
    <source>
        <dbReference type="SAM" id="SignalP"/>
    </source>
</evidence>
<protein>
    <submittedName>
        <fullName evidence="2">Uncharacterized protein</fullName>
    </submittedName>
</protein>
<evidence type="ECO:0000313" key="2">
    <source>
        <dbReference type="EMBL" id="NME53237.1"/>
    </source>
</evidence>
<keyword evidence="1" id="KW-0732">Signal</keyword>
<proteinExistence type="predicted"/>
<dbReference type="Proteomes" id="UP000522333">
    <property type="component" value="Unassembled WGS sequence"/>
</dbReference>
<name>A0A848CLG9_9BACT</name>
<feature type="chain" id="PRO_5032929997" evidence="1">
    <location>
        <begin position="24"/>
        <end position="543"/>
    </location>
</feature>
<feature type="signal peptide" evidence="1">
    <location>
        <begin position="1"/>
        <end position="23"/>
    </location>
</feature>
<gene>
    <name evidence="2" type="ORF">HF854_12135</name>
</gene>
<evidence type="ECO:0000313" key="3">
    <source>
        <dbReference type="Proteomes" id="UP000522333"/>
    </source>
</evidence>